<reference evidence="2 3" key="1">
    <citation type="submission" date="2024-04" db="EMBL/GenBank/DDBJ databases">
        <title>Polymorphospora sp. isolated from Baiyangdian Lake in Xiong'an New Area.</title>
        <authorList>
            <person name="Zhang X."/>
            <person name="Liu J."/>
        </authorList>
    </citation>
    <scope>NUCLEOTIDE SEQUENCE [LARGE SCALE GENOMIC DNA]</scope>
    <source>
        <strain evidence="2 3">2-325</strain>
    </source>
</reference>
<keyword evidence="1" id="KW-1133">Transmembrane helix</keyword>
<dbReference type="RefSeq" id="WP_375732957.1">
    <property type="nucleotide sequence ID" value="NZ_JBCGDC010000006.1"/>
</dbReference>
<dbReference type="Proteomes" id="UP001582793">
    <property type="component" value="Unassembled WGS sequence"/>
</dbReference>
<keyword evidence="1" id="KW-0812">Transmembrane</keyword>
<proteinExistence type="predicted"/>
<sequence>MSSGRRAVAGAATGAFLVLATIRAFVLDPDATNWQIALWALQAVAMLVAYLVWWRPTDPGREYRGVDLNAKRLHW</sequence>
<evidence type="ECO:0000313" key="3">
    <source>
        <dbReference type="Proteomes" id="UP001582793"/>
    </source>
</evidence>
<gene>
    <name evidence="2" type="ORF">AAFH96_03260</name>
</gene>
<feature type="transmembrane region" description="Helical" evidence="1">
    <location>
        <begin position="34"/>
        <end position="54"/>
    </location>
</feature>
<evidence type="ECO:0000313" key="2">
    <source>
        <dbReference type="EMBL" id="MFB6392123.1"/>
    </source>
</evidence>
<accession>A0ABV5CJD9</accession>
<name>A0ABV5CJD9_9ACTN</name>
<organism evidence="2 3">
    <name type="scientific">Polymorphospora lycopeni</name>
    <dbReference type="NCBI Taxonomy" id="3140240"/>
    <lineage>
        <taxon>Bacteria</taxon>
        <taxon>Bacillati</taxon>
        <taxon>Actinomycetota</taxon>
        <taxon>Actinomycetes</taxon>
        <taxon>Micromonosporales</taxon>
        <taxon>Micromonosporaceae</taxon>
        <taxon>Polymorphospora</taxon>
    </lineage>
</organism>
<keyword evidence="3" id="KW-1185">Reference proteome</keyword>
<protein>
    <submittedName>
        <fullName evidence="2">Uncharacterized protein</fullName>
    </submittedName>
</protein>
<comment type="caution">
    <text evidence="2">The sequence shown here is derived from an EMBL/GenBank/DDBJ whole genome shotgun (WGS) entry which is preliminary data.</text>
</comment>
<dbReference type="EMBL" id="JBCGDC010000006">
    <property type="protein sequence ID" value="MFB6392123.1"/>
    <property type="molecule type" value="Genomic_DNA"/>
</dbReference>
<evidence type="ECO:0000256" key="1">
    <source>
        <dbReference type="SAM" id="Phobius"/>
    </source>
</evidence>
<keyword evidence="1" id="KW-0472">Membrane</keyword>